<organism evidence="2 3">
    <name type="scientific">Mycolicibacterium komossense</name>
    <dbReference type="NCBI Taxonomy" id="1779"/>
    <lineage>
        <taxon>Bacteria</taxon>
        <taxon>Bacillati</taxon>
        <taxon>Actinomycetota</taxon>
        <taxon>Actinomycetes</taxon>
        <taxon>Mycobacteriales</taxon>
        <taxon>Mycobacteriaceae</taxon>
        <taxon>Mycolicibacterium</taxon>
    </lineage>
</organism>
<dbReference type="SUPFAM" id="SSF51445">
    <property type="entry name" value="(Trans)glycosidases"/>
    <property type="match status" value="1"/>
</dbReference>
<keyword evidence="3" id="KW-1185">Reference proteome</keyword>
<proteinExistence type="predicted"/>
<dbReference type="InterPro" id="IPR017853">
    <property type="entry name" value="GH"/>
</dbReference>
<dbReference type="EMBL" id="JACKTY010000029">
    <property type="protein sequence ID" value="MCV7227173.1"/>
    <property type="molecule type" value="Genomic_DNA"/>
</dbReference>
<accession>A0ABT3CCG8</accession>
<dbReference type="Gene3D" id="3.20.20.80">
    <property type="entry name" value="Glycosidases"/>
    <property type="match status" value="1"/>
</dbReference>
<dbReference type="RefSeq" id="WP_264068103.1">
    <property type="nucleotide sequence ID" value="NZ_JACKTY010000029.1"/>
</dbReference>
<dbReference type="Gene3D" id="2.60.60.40">
    <property type="match status" value="1"/>
</dbReference>
<evidence type="ECO:0000313" key="2">
    <source>
        <dbReference type="EMBL" id="MCV7227173.1"/>
    </source>
</evidence>
<dbReference type="InterPro" id="IPR031768">
    <property type="entry name" value="CBM60_xylan-bd"/>
</dbReference>
<evidence type="ECO:0000259" key="1">
    <source>
        <dbReference type="Pfam" id="PF16841"/>
    </source>
</evidence>
<reference evidence="2 3" key="1">
    <citation type="journal article" date="2022" name="BMC Genomics">
        <title>Comparative genome analysis of mycobacteria focusing on tRNA and non-coding RNA.</title>
        <authorList>
            <person name="Behra P.R.K."/>
            <person name="Pettersson B.M.F."/>
            <person name="Ramesh M."/>
            <person name="Das S."/>
            <person name="Dasgupta S."/>
            <person name="Kirsebom L.A."/>
        </authorList>
    </citation>
    <scope>NUCLEOTIDE SEQUENCE [LARGE SCALE GENOMIC DNA]</scope>
    <source>
        <strain evidence="2 3">DSM 44078</strain>
    </source>
</reference>
<dbReference type="Pfam" id="PF16841">
    <property type="entry name" value="CBM60"/>
    <property type="match status" value="1"/>
</dbReference>
<gene>
    <name evidence="2" type="ORF">H7J73_14150</name>
</gene>
<sequence>MKSVLSDSPRFRSAPPMRKIRLGIALFALLSTLLSMVAFQRAPRAAADDAVLVANSMAVTPSSAASVYPDKTATGGSSLLLQSNSIASKTISLPASTSVTVRVKGQQCFGAPTMSVAVDGKTVISTAVSATSWTTFTVPVTIPAGSHSFSVAFTNDFVFFCDRNLFVDSITVTPAVASNPPTTTPPVQVNFHGLVGGNQSGALFQMSDADLGRELDMAAAAGVRLIRLGVDWSSIEFNKGVRDWSGTDRVVNAVVARGMSPLGLVTYTPQWASGSSDSHTPPTDPNTFASFAKDAATRYLGKIAAWEVWNEPNIVAFFKPKPNIATYNKLLAASYTAIKSVSANLTVVSAGLSPAGDNGTDIAPLTFVKGIYSAGANKYLDALGMHPYTFPALPNDPTTASWSAFQLMTPMRAVMVAGGDTAKLIWLTEFGAPTGTDPAAVTESVQAQTISIVLQTARDTAWLGPAFLYSIRDAGTDPSDREQNFGVLRKDFSAKAGYAALKAIATASQ</sequence>
<dbReference type="PANTHER" id="PTHR12631:SF10">
    <property type="entry name" value="BETA-XYLOSIDASE-LIKE PROTEIN-RELATED"/>
    <property type="match status" value="1"/>
</dbReference>
<protein>
    <recommendedName>
        <fullName evidence="1">Carbohydrate binding module xylan-binding domain-containing protein</fullName>
    </recommendedName>
</protein>
<dbReference type="Proteomes" id="UP001526201">
    <property type="component" value="Unassembled WGS sequence"/>
</dbReference>
<evidence type="ECO:0000313" key="3">
    <source>
        <dbReference type="Proteomes" id="UP001526201"/>
    </source>
</evidence>
<dbReference type="InterPro" id="IPR051923">
    <property type="entry name" value="Glycosyl_Hydrolase_39"/>
</dbReference>
<dbReference type="PANTHER" id="PTHR12631">
    <property type="entry name" value="ALPHA-L-IDURONIDASE"/>
    <property type="match status" value="1"/>
</dbReference>
<comment type="caution">
    <text evidence="2">The sequence shown here is derived from an EMBL/GenBank/DDBJ whole genome shotgun (WGS) entry which is preliminary data.</text>
</comment>
<name>A0ABT3CCG8_9MYCO</name>
<feature type="domain" description="Carbohydrate binding module xylan-binding" evidence="1">
    <location>
        <begin position="99"/>
        <end position="181"/>
    </location>
</feature>